<proteinExistence type="inferred from homology"/>
<dbReference type="Proteomes" id="UP001190926">
    <property type="component" value="Unassembled WGS sequence"/>
</dbReference>
<dbReference type="GO" id="GO:0009733">
    <property type="term" value="P:response to auxin"/>
    <property type="evidence" value="ECO:0007669"/>
    <property type="project" value="InterPro"/>
</dbReference>
<protein>
    <submittedName>
        <fullName evidence="2">Uncharacterized protein</fullName>
    </submittedName>
</protein>
<dbReference type="AlphaFoldDB" id="A0AAD4JF91"/>
<comment type="caution">
    <text evidence="2">The sequence shown here is derived from an EMBL/GenBank/DDBJ whole genome shotgun (WGS) entry which is preliminary data.</text>
</comment>
<sequence>MIRQIARLKQVVNHWKSRSLRGSNFILFYTSSYDDSDEPADANRRTLSGSIAVHINTEHRRFVIPIRFFNLPMFVTLLN</sequence>
<comment type="similarity">
    <text evidence="1">Belongs to the ARG7 family.</text>
</comment>
<keyword evidence="3" id="KW-1185">Reference proteome</keyword>
<evidence type="ECO:0000313" key="3">
    <source>
        <dbReference type="Proteomes" id="UP001190926"/>
    </source>
</evidence>
<dbReference type="InterPro" id="IPR003676">
    <property type="entry name" value="SAUR_fam"/>
</dbReference>
<dbReference type="Pfam" id="PF02519">
    <property type="entry name" value="Auxin_inducible"/>
    <property type="match status" value="1"/>
</dbReference>
<organism evidence="2 3">
    <name type="scientific">Perilla frutescens var. hirtella</name>
    <name type="common">Perilla citriodora</name>
    <name type="synonym">Perilla setoyensis</name>
    <dbReference type="NCBI Taxonomy" id="608512"/>
    <lineage>
        <taxon>Eukaryota</taxon>
        <taxon>Viridiplantae</taxon>
        <taxon>Streptophyta</taxon>
        <taxon>Embryophyta</taxon>
        <taxon>Tracheophyta</taxon>
        <taxon>Spermatophyta</taxon>
        <taxon>Magnoliopsida</taxon>
        <taxon>eudicotyledons</taxon>
        <taxon>Gunneridae</taxon>
        <taxon>Pentapetalae</taxon>
        <taxon>asterids</taxon>
        <taxon>lamiids</taxon>
        <taxon>Lamiales</taxon>
        <taxon>Lamiaceae</taxon>
        <taxon>Nepetoideae</taxon>
        <taxon>Elsholtzieae</taxon>
        <taxon>Perilla</taxon>
    </lineage>
</organism>
<evidence type="ECO:0000313" key="2">
    <source>
        <dbReference type="EMBL" id="KAH6832068.1"/>
    </source>
</evidence>
<accession>A0AAD4JF91</accession>
<dbReference type="EMBL" id="SDAM02000078">
    <property type="protein sequence ID" value="KAH6832068.1"/>
    <property type="molecule type" value="Genomic_DNA"/>
</dbReference>
<evidence type="ECO:0000256" key="1">
    <source>
        <dbReference type="ARBA" id="ARBA00006974"/>
    </source>
</evidence>
<name>A0AAD4JF91_PERFH</name>
<gene>
    <name evidence="2" type="ORF">C2S53_016330</name>
</gene>
<reference evidence="2 3" key="1">
    <citation type="journal article" date="2021" name="Nat. Commun.">
        <title>Incipient diploidization of the medicinal plant Perilla within 10,000 years.</title>
        <authorList>
            <person name="Zhang Y."/>
            <person name="Shen Q."/>
            <person name="Leng L."/>
            <person name="Zhang D."/>
            <person name="Chen S."/>
            <person name="Shi Y."/>
            <person name="Ning Z."/>
            <person name="Chen S."/>
        </authorList>
    </citation>
    <scope>NUCLEOTIDE SEQUENCE [LARGE SCALE GENOMIC DNA]</scope>
    <source>
        <strain evidence="3">cv. PC099</strain>
    </source>
</reference>